<proteinExistence type="inferred from homology"/>
<dbReference type="SUPFAM" id="SSF53720">
    <property type="entry name" value="ALDH-like"/>
    <property type="match status" value="1"/>
</dbReference>
<comment type="similarity">
    <text evidence="1 5">Belongs to the aldehyde dehydrogenase family.</text>
</comment>
<dbReference type="RefSeq" id="XP_024338372.1">
    <property type="nucleotide sequence ID" value="XM_024480907.1"/>
</dbReference>
<dbReference type="Proteomes" id="UP000194127">
    <property type="component" value="Unassembled WGS sequence"/>
</dbReference>
<dbReference type="Pfam" id="PF00171">
    <property type="entry name" value="Aldedh"/>
    <property type="match status" value="1"/>
</dbReference>
<evidence type="ECO:0000259" key="6">
    <source>
        <dbReference type="Pfam" id="PF00171"/>
    </source>
</evidence>
<name>A0A1X6MYY0_9APHY</name>
<evidence type="ECO:0000256" key="4">
    <source>
        <dbReference type="PROSITE-ProRule" id="PRU10007"/>
    </source>
</evidence>
<dbReference type="OrthoDB" id="310895at2759"/>
<sequence>MADIPFTPLYIDGRHRPANPPATFDVRNAYSGDVVTRAASASAQDCNDAVEAAVRAFPAWERSSYAERRDYFLKASELLKAEKYRKKFKEAFQQETCGVDYLVDLNLHITDSMLRWTASLVTELKGETFPSVIPGGQVVIHRRAQGVILGIAPWNSPLILTLRAMAIPMICGNTVVLKSSEVSPRTQYVIAELFHEAGLPAGVLNFVHASKDDVAARTFQLIAHPAVKKINFTGSDRVGRILAQEAAKYLKPCVFELGGKSPAVVLEDADIERAARAITSSTLVHSGQICMSTERVIVQRKVAPQLREALVKRFSQYRSGGPGEDLSAQFAEGSAENIVSMLQEAKDNGATFLVGDGTRAGANVHPHLVSGVKPGMRLWECESFGPIAILTEVDTVDEAVELANATNYSLAGAVWTKDVNSAMDVSMRIRAGCVNVNGPTFHVEDAREHGGLSGASGYGLFSMTDFTDQRIVVIHPANPPPYMLVG</sequence>
<dbReference type="InterPro" id="IPR016163">
    <property type="entry name" value="Ald_DH_C"/>
</dbReference>
<protein>
    <recommendedName>
        <fullName evidence="6">Aldehyde dehydrogenase domain-containing protein</fullName>
    </recommendedName>
</protein>
<evidence type="ECO:0000256" key="2">
    <source>
        <dbReference type="ARBA" id="ARBA00023002"/>
    </source>
</evidence>
<dbReference type="InterPro" id="IPR016162">
    <property type="entry name" value="Ald_DH_N"/>
</dbReference>
<evidence type="ECO:0000256" key="5">
    <source>
        <dbReference type="RuleBase" id="RU003345"/>
    </source>
</evidence>
<organism evidence="7 8">
    <name type="scientific">Postia placenta MAD-698-R-SB12</name>
    <dbReference type="NCBI Taxonomy" id="670580"/>
    <lineage>
        <taxon>Eukaryota</taxon>
        <taxon>Fungi</taxon>
        <taxon>Dikarya</taxon>
        <taxon>Basidiomycota</taxon>
        <taxon>Agaricomycotina</taxon>
        <taxon>Agaricomycetes</taxon>
        <taxon>Polyporales</taxon>
        <taxon>Adustoporiaceae</taxon>
        <taxon>Rhodonia</taxon>
    </lineage>
</organism>
<dbReference type="InterPro" id="IPR015590">
    <property type="entry name" value="Aldehyde_DH_dom"/>
</dbReference>
<dbReference type="AlphaFoldDB" id="A0A1X6MYY0"/>
<feature type="active site" evidence="4">
    <location>
        <position position="256"/>
    </location>
</feature>
<dbReference type="STRING" id="670580.A0A1X6MYY0"/>
<keyword evidence="3" id="KW-0520">NAD</keyword>
<evidence type="ECO:0000313" key="7">
    <source>
        <dbReference type="EMBL" id="OSX61578.1"/>
    </source>
</evidence>
<keyword evidence="2 5" id="KW-0560">Oxidoreductase</keyword>
<dbReference type="EMBL" id="KZ110598">
    <property type="protein sequence ID" value="OSX61578.1"/>
    <property type="molecule type" value="Genomic_DNA"/>
</dbReference>
<gene>
    <name evidence="7" type="ORF">POSPLADRAFT_1057350</name>
</gene>
<keyword evidence="8" id="KW-1185">Reference proteome</keyword>
<dbReference type="GO" id="GO:0016620">
    <property type="term" value="F:oxidoreductase activity, acting on the aldehyde or oxo group of donors, NAD or NADP as acceptor"/>
    <property type="evidence" value="ECO:0007669"/>
    <property type="project" value="InterPro"/>
</dbReference>
<reference evidence="7 8" key="1">
    <citation type="submission" date="2017-04" db="EMBL/GenBank/DDBJ databases">
        <title>Genome Sequence of the Model Brown-Rot Fungus Postia placenta SB12.</title>
        <authorList>
            <consortium name="DOE Joint Genome Institute"/>
            <person name="Gaskell J."/>
            <person name="Kersten P."/>
            <person name="Larrondo L.F."/>
            <person name="Canessa P."/>
            <person name="Martinez D."/>
            <person name="Hibbett D."/>
            <person name="Schmoll M."/>
            <person name="Kubicek C.P."/>
            <person name="Martinez A.T."/>
            <person name="Yadav J."/>
            <person name="Master E."/>
            <person name="Magnuson J.K."/>
            <person name="James T."/>
            <person name="Yaver D."/>
            <person name="Berka R."/>
            <person name="Labutti K."/>
            <person name="Lipzen A."/>
            <person name="Aerts A."/>
            <person name="Barry K."/>
            <person name="Henrissat B."/>
            <person name="Blanchette R."/>
            <person name="Grigoriev I."/>
            <person name="Cullen D."/>
        </authorList>
    </citation>
    <scope>NUCLEOTIDE SEQUENCE [LARGE SCALE GENOMIC DNA]</scope>
    <source>
        <strain evidence="7 8">MAD-698-R-SB12</strain>
    </source>
</reference>
<dbReference type="PANTHER" id="PTHR42986:SF1">
    <property type="entry name" value="BENZALDEHYDE DEHYDROGENASE YFMT"/>
    <property type="match status" value="1"/>
</dbReference>
<dbReference type="InterPro" id="IPR016161">
    <property type="entry name" value="Ald_DH/histidinol_DH"/>
</dbReference>
<dbReference type="InterPro" id="IPR029510">
    <property type="entry name" value="Ald_DH_CS_GLU"/>
</dbReference>
<dbReference type="GeneID" id="36325857"/>
<dbReference type="Gene3D" id="3.40.309.10">
    <property type="entry name" value="Aldehyde Dehydrogenase, Chain A, domain 2"/>
    <property type="match status" value="1"/>
</dbReference>
<evidence type="ECO:0000313" key="8">
    <source>
        <dbReference type="Proteomes" id="UP000194127"/>
    </source>
</evidence>
<evidence type="ECO:0000256" key="3">
    <source>
        <dbReference type="ARBA" id="ARBA00023027"/>
    </source>
</evidence>
<dbReference type="PROSITE" id="PS00687">
    <property type="entry name" value="ALDEHYDE_DEHYDR_GLU"/>
    <property type="match status" value="1"/>
</dbReference>
<evidence type="ECO:0000256" key="1">
    <source>
        <dbReference type="ARBA" id="ARBA00009986"/>
    </source>
</evidence>
<dbReference type="PANTHER" id="PTHR42986">
    <property type="entry name" value="BENZALDEHYDE DEHYDROGENASE YFMT"/>
    <property type="match status" value="1"/>
</dbReference>
<accession>A0A1X6MYY0</accession>
<dbReference type="Gene3D" id="3.40.605.10">
    <property type="entry name" value="Aldehyde Dehydrogenase, Chain A, domain 1"/>
    <property type="match status" value="1"/>
</dbReference>
<feature type="domain" description="Aldehyde dehydrogenase" evidence="6">
    <location>
        <begin position="22"/>
        <end position="465"/>
    </location>
</feature>